<dbReference type="InterPro" id="IPR019734">
    <property type="entry name" value="TPR_rpt"/>
</dbReference>
<sequence length="200" mass="23002">MEVLPIQIASNKEQILCRPHAQAVCTICDVDWSEHNALAATLKSTNGDTPPPNVTNPIRNQQVNRLREEGNKHFKAGKYEEAIRFYSMAIDMSWSRPLWEPMAFQFIREEVTTALSNRAAAYTARGQYVDALVDSEMCTRLRRDWQKGWFRKGKALVGLNRAKEALEAFELGRQFDPESEELRKAIEEVKAGFERGEYYE</sequence>
<dbReference type="PANTHER" id="PTHR22904">
    <property type="entry name" value="TPR REPEAT CONTAINING PROTEIN"/>
    <property type="match status" value="1"/>
</dbReference>
<evidence type="ECO:0000256" key="1">
    <source>
        <dbReference type="ARBA" id="ARBA00022737"/>
    </source>
</evidence>
<dbReference type="PANTHER" id="PTHR22904:SF523">
    <property type="entry name" value="STRESS-INDUCED-PHOSPHOPROTEIN 1"/>
    <property type="match status" value="1"/>
</dbReference>
<evidence type="ECO:0000313" key="5">
    <source>
        <dbReference type="Proteomes" id="UP000242875"/>
    </source>
</evidence>
<evidence type="ECO:0000256" key="2">
    <source>
        <dbReference type="ARBA" id="ARBA00022803"/>
    </source>
</evidence>
<organism evidence="4 5">
    <name type="scientific">Bifiguratus adelaidae</name>
    <dbReference type="NCBI Taxonomy" id="1938954"/>
    <lineage>
        <taxon>Eukaryota</taxon>
        <taxon>Fungi</taxon>
        <taxon>Fungi incertae sedis</taxon>
        <taxon>Mucoromycota</taxon>
        <taxon>Mucoromycotina</taxon>
        <taxon>Endogonomycetes</taxon>
        <taxon>Endogonales</taxon>
        <taxon>Endogonales incertae sedis</taxon>
        <taxon>Bifiguratus</taxon>
    </lineage>
</organism>
<dbReference type="AlphaFoldDB" id="A0A261XVM0"/>
<dbReference type="PROSITE" id="PS50005">
    <property type="entry name" value="TPR"/>
    <property type="match status" value="1"/>
</dbReference>
<dbReference type="Gene3D" id="1.25.40.10">
    <property type="entry name" value="Tetratricopeptide repeat domain"/>
    <property type="match status" value="1"/>
</dbReference>
<keyword evidence="2 3" id="KW-0802">TPR repeat</keyword>
<comment type="caution">
    <text evidence="4">The sequence shown here is derived from an EMBL/GenBank/DDBJ whole genome shotgun (WGS) entry which is preliminary data.</text>
</comment>
<gene>
    <name evidence="4" type="ORF">BZG36_04858</name>
</gene>
<dbReference type="EMBL" id="MVBO01000155">
    <property type="protein sequence ID" value="OZJ02409.1"/>
    <property type="molecule type" value="Genomic_DNA"/>
</dbReference>
<evidence type="ECO:0000313" key="4">
    <source>
        <dbReference type="EMBL" id="OZJ02409.1"/>
    </source>
</evidence>
<dbReference type="SUPFAM" id="SSF48452">
    <property type="entry name" value="TPR-like"/>
    <property type="match status" value="1"/>
</dbReference>
<dbReference type="InterPro" id="IPR011990">
    <property type="entry name" value="TPR-like_helical_dom_sf"/>
</dbReference>
<reference evidence="4 5" key="1">
    <citation type="journal article" date="2017" name="Mycologia">
        <title>Bifiguratus adelaidae, gen. et sp. nov., a new member of Mucoromycotina in endophytic and soil-dwelling habitats.</title>
        <authorList>
            <person name="Torres-Cruz T.J."/>
            <person name="Billingsley Tobias T.L."/>
            <person name="Almatruk M."/>
            <person name="Hesse C."/>
            <person name="Kuske C.R."/>
            <person name="Desiro A."/>
            <person name="Benucci G.M."/>
            <person name="Bonito G."/>
            <person name="Stajich J.E."/>
            <person name="Dunlap C."/>
            <person name="Arnold A.E."/>
            <person name="Porras-Alfaro A."/>
        </authorList>
    </citation>
    <scope>NUCLEOTIDE SEQUENCE [LARGE SCALE GENOMIC DNA]</scope>
    <source>
        <strain evidence="4 5">AZ0501</strain>
    </source>
</reference>
<name>A0A261XVM0_9FUNG</name>
<accession>A0A261XVM0</accession>
<protein>
    <submittedName>
        <fullName evidence="4">Uncharacterized protein</fullName>
    </submittedName>
</protein>
<dbReference type="Proteomes" id="UP000242875">
    <property type="component" value="Unassembled WGS sequence"/>
</dbReference>
<proteinExistence type="predicted"/>
<evidence type="ECO:0000256" key="3">
    <source>
        <dbReference type="PROSITE-ProRule" id="PRU00339"/>
    </source>
</evidence>
<keyword evidence="5" id="KW-1185">Reference proteome</keyword>
<feature type="repeat" description="TPR" evidence="3">
    <location>
        <begin position="63"/>
        <end position="96"/>
    </location>
</feature>
<dbReference type="OrthoDB" id="433738at2759"/>
<dbReference type="SMART" id="SM00028">
    <property type="entry name" value="TPR"/>
    <property type="match status" value="3"/>
</dbReference>
<dbReference type="GO" id="GO:0051879">
    <property type="term" value="F:Hsp90 protein binding"/>
    <property type="evidence" value="ECO:0007669"/>
    <property type="project" value="TreeGrafter"/>
</dbReference>
<keyword evidence="1" id="KW-0677">Repeat</keyword>